<evidence type="ECO:0000313" key="2">
    <source>
        <dbReference type="Proteomes" id="UP001140087"/>
    </source>
</evidence>
<dbReference type="EMBL" id="JANBUN010000881">
    <property type="protein sequence ID" value="KAJ2800818.1"/>
    <property type="molecule type" value="Genomic_DNA"/>
</dbReference>
<reference evidence="1" key="1">
    <citation type="submission" date="2022-07" db="EMBL/GenBank/DDBJ databases">
        <title>Phylogenomic reconstructions and comparative analyses of Kickxellomycotina fungi.</title>
        <authorList>
            <person name="Reynolds N.K."/>
            <person name="Stajich J.E."/>
            <person name="Barry K."/>
            <person name="Grigoriev I.V."/>
            <person name="Crous P."/>
            <person name="Smith M.E."/>
        </authorList>
    </citation>
    <scope>NUCLEOTIDE SEQUENCE</scope>
    <source>
        <strain evidence="1">BCRC 34780</strain>
    </source>
</reference>
<evidence type="ECO:0000313" key="1">
    <source>
        <dbReference type="EMBL" id="KAJ2800818.1"/>
    </source>
</evidence>
<organism evidence="1 2">
    <name type="scientific">Coemansia helicoidea</name>
    <dbReference type="NCBI Taxonomy" id="1286919"/>
    <lineage>
        <taxon>Eukaryota</taxon>
        <taxon>Fungi</taxon>
        <taxon>Fungi incertae sedis</taxon>
        <taxon>Zoopagomycota</taxon>
        <taxon>Kickxellomycotina</taxon>
        <taxon>Kickxellomycetes</taxon>
        <taxon>Kickxellales</taxon>
        <taxon>Kickxellaceae</taxon>
        <taxon>Coemansia</taxon>
    </lineage>
</organism>
<keyword evidence="2" id="KW-1185">Reference proteome</keyword>
<proteinExistence type="predicted"/>
<comment type="caution">
    <text evidence="1">The sequence shown here is derived from an EMBL/GenBank/DDBJ whole genome shotgun (WGS) entry which is preliminary data.</text>
</comment>
<gene>
    <name evidence="1" type="primary">PCBP4</name>
    <name evidence="1" type="ORF">H4R21_003027</name>
</gene>
<dbReference type="Proteomes" id="UP001140087">
    <property type="component" value="Unassembled WGS sequence"/>
</dbReference>
<accession>A0ACC1L3N4</accession>
<sequence length="101" mass="10782">MPQQPAGNGAAGSMDGMGQTVQQIYVPGDRIGAVIGRRGETINEIRRVTSARVDIQDSAPGAQERLVVITGAYEQVRTAYGMIKDKVDTARPSGRPNMGHM</sequence>
<name>A0ACC1L3N4_9FUNG</name>
<protein>
    <submittedName>
        <fullName evidence="1">Poly(RC)-binding protein 4</fullName>
    </submittedName>
</protein>